<evidence type="ECO:0000313" key="1">
    <source>
        <dbReference type="EMBL" id="RJF81652.1"/>
    </source>
</evidence>
<protein>
    <submittedName>
        <fullName evidence="1">Uncharacterized protein</fullName>
    </submittedName>
</protein>
<keyword evidence="2" id="KW-1185">Reference proteome</keyword>
<proteinExistence type="predicted"/>
<evidence type="ECO:0000313" key="2">
    <source>
        <dbReference type="Proteomes" id="UP000283458"/>
    </source>
</evidence>
<sequence>MFGVEPLLPMLRRGRAGWNAYLADVQKYAEVSQDTQAKSEELGQSLNRLKAAAQGVGATIEASYADRFGGIIDKTADWAAANKPLAGGLAEVGVALGVVAGVARFHPCWA</sequence>
<reference evidence="1 2" key="1">
    <citation type="submission" date="2018-09" db="EMBL/GenBank/DDBJ databases">
        <authorList>
            <person name="Zhu H."/>
        </authorList>
    </citation>
    <scope>NUCLEOTIDE SEQUENCE [LARGE SCALE GENOMIC DNA]</scope>
    <source>
        <strain evidence="1 2">K2W22B-5</strain>
    </source>
</reference>
<dbReference type="Proteomes" id="UP000283458">
    <property type="component" value="Unassembled WGS sequence"/>
</dbReference>
<gene>
    <name evidence="1" type="ORF">D3877_16115</name>
</gene>
<dbReference type="RefSeq" id="WP_119831745.1">
    <property type="nucleotide sequence ID" value="NZ_QYUL01000002.1"/>
</dbReference>
<dbReference type="EMBL" id="QYUL01000002">
    <property type="protein sequence ID" value="RJF81652.1"/>
    <property type="molecule type" value="Genomic_DNA"/>
</dbReference>
<comment type="caution">
    <text evidence="1">The sequence shown here is derived from an EMBL/GenBank/DDBJ whole genome shotgun (WGS) entry which is preliminary data.</text>
</comment>
<accession>A0A418VWX7</accession>
<name>A0A418VWX7_9PROT</name>
<organism evidence="1 2">
    <name type="scientific">Azospirillum cavernae</name>
    <dbReference type="NCBI Taxonomy" id="2320860"/>
    <lineage>
        <taxon>Bacteria</taxon>
        <taxon>Pseudomonadati</taxon>
        <taxon>Pseudomonadota</taxon>
        <taxon>Alphaproteobacteria</taxon>
        <taxon>Rhodospirillales</taxon>
        <taxon>Azospirillaceae</taxon>
        <taxon>Azospirillum</taxon>
    </lineage>
</organism>
<dbReference type="AlphaFoldDB" id="A0A418VWX7"/>